<accession>A0A849IB49</accession>
<dbReference type="Proteomes" id="UP000564885">
    <property type="component" value="Unassembled WGS sequence"/>
</dbReference>
<dbReference type="InterPro" id="IPR050570">
    <property type="entry name" value="Cell_wall_metabolism_enzyme"/>
</dbReference>
<keyword evidence="6" id="KW-0482">Metalloprotease</keyword>
<dbReference type="CDD" id="cd12797">
    <property type="entry name" value="M23_peptidase"/>
    <property type="match status" value="1"/>
</dbReference>
<protein>
    <submittedName>
        <fullName evidence="9">Peptidoglycan DD-metalloendopeptidase family protein</fullName>
    </submittedName>
</protein>
<dbReference type="GO" id="GO:0006508">
    <property type="term" value="P:proteolysis"/>
    <property type="evidence" value="ECO:0007669"/>
    <property type="project" value="UniProtKB-KW"/>
</dbReference>
<dbReference type="GO" id="GO:0046872">
    <property type="term" value="F:metal ion binding"/>
    <property type="evidence" value="ECO:0007669"/>
    <property type="project" value="UniProtKB-KW"/>
</dbReference>
<evidence type="ECO:0000256" key="1">
    <source>
        <dbReference type="ARBA" id="ARBA00001947"/>
    </source>
</evidence>
<evidence type="ECO:0000256" key="3">
    <source>
        <dbReference type="ARBA" id="ARBA00022723"/>
    </source>
</evidence>
<dbReference type="InterPro" id="IPR011055">
    <property type="entry name" value="Dup_hybrid_motif"/>
</dbReference>
<evidence type="ECO:0000256" key="5">
    <source>
        <dbReference type="ARBA" id="ARBA00022833"/>
    </source>
</evidence>
<comment type="caution">
    <text evidence="9">The sequence shown here is derived from an EMBL/GenBank/DDBJ whole genome shotgun (WGS) entry which is preliminary data.</text>
</comment>
<evidence type="ECO:0000256" key="2">
    <source>
        <dbReference type="ARBA" id="ARBA00022670"/>
    </source>
</evidence>
<dbReference type="RefSeq" id="WP_171220092.1">
    <property type="nucleotide sequence ID" value="NZ_JABEPP010000006.1"/>
</dbReference>
<feature type="domain" description="M23ase beta-sheet core" evidence="8">
    <location>
        <begin position="318"/>
        <end position="412"/>
    </location>
</feature>
<dbReference type="Gene3D" id="2.70.70.10">
    <property type="entry name" value="Glucose Permease (Domain IIA)"/>
    <property type="match status" value="1"/>
</dbReference>
<keyword evidence="3" id="KW-0479">Metal-binding</keyword>
<proteinExistence type="predicted"/>
<dbReference type="EMBL" id="JABEPP010000006">
    <property type="protein sequence ID" value="NNM74628.1"/>
    <property type="molecule type" value="Genomic_DNA"/>
</dbReference>
<sequence length="442" mass="46082">MGLALKLILAVLVAWAAAATWFAWSGRARIALLQEEQLEMRLAHDEKEKALVRRLVGVASHGILEQEGLSGRLADIISRQVELENRQWTLMQMSDRVAGGLAAPSGAPGSTVSPAASGRSEDGVPAASRPRGIGQEPSARAAEPPKLRLGAPRPGEPAPAAPGPRSSLDLPGVASQAPRASRLLDGVQSLPLREQFGALEASMSRLEGAQIRYLGALASGAQNGVALIRASLATLGLSVEPAAVPERQPARSLRLSTRAAALNPFEAKLASLETELVRLDRWRGLVDAVPVRRPVEGEAGLTSNFGLRKDPFTGAAAMHAGIDFRGPLGTPIRAAAAGRVVSAEVSGGYGNLVELEHGNGLVTRYAHLSALNVSAGQSIGPGTVVGLLGSTGRSTGPHLHYETRLNGSAVDPMRFLLAGAQLFNHPAPVEMTSGPDDDTAFD</sequence>
<dbReference type="AlphaFoldDB" id="A0A849IB49"/>
<evidence type="ECO:0000313" key="9">
    <source>
        <dbReference type="EMBL" id="NNM74628.1"/>
    </source>
</evidence>
<reference evidence="9 10" key="1">
    <citation type="submission" date="2020-04" db="EMBL/GenBank/DDBJ databases">
        <title>Enterovirga sp. isolate from soil.</title>
        <authorList>
            <person name="Chea S."/>
            <person name="Kim D.-U."/>
        </authorList>
    </citation>
    <scope>NUCLEOTIDE SEQUENCE [LARGE SCALE GENOMIC DNA]</scope>
    <source>
        <strain evidence="9 10">DB1703</strain>
    </source>
</reference>
<keyword evidence="4" id="KW-0378">Hydrolase</keyword>
<evidence type="ECO:0000259" key="8">
    <source>
        <dbReference type="Pfam" id="PF01551"/>
    </source>
</evidence>
<dbReference type="SUPFAM" id="SSF51261">
    <property type="entry name" value="Duplicated hybrid motif"/>
    <property type="match status" value="1"/>
</dbReference>
<feature type="compositionally biased region" description="Low complexity" evidence="7">
    <location>
        <begin position="99"/>
        <end position="110"/>
    </location>
</feature>
<feature type="region of interest" description="Disordered" evidence="7">
    <location>
        <begin position="99"/>
        <end position="177"/>
    </location>
</feature>
<name>A0A849IB49_9HYPH</name>
<evidence type="ECO:0000313" key="10">
    <source>
        <dbReference type="Proteomes" id="UP000564885"/>
    </source>
</evidence>
<keyword evidence="5" id="KW-0862">Zinc</keyword>
<organism evidence="9 10">
    <name type="scientific">Enterovirga aerilata</name>
    <dbReference type="NCBI Taxonomy" id="2730920"/>
    <lineage>
        <taxon>Bacteria</taxon>
        <taxon>Pseudomonadati</taxon>
        <taxon>Pseudomonadota</taxon>
        <taxon>Alphaproteobacteria</taxon>
        <taxon>Hyphomicrobiales</taxon>
        <taxon>Methylobacteriaceae</taxon>
        <taxon>Enterovirga</taxon>
    </lineage>
</organism>
<keyword evidence="10" id="KW-1185">Reference proteome</keyword>
<dbReference type="PANTHER" id="PTHR21666:SF288">
    <property type="entry name" value="CELL DIVISION PROTEIN YTFB"/>
    <property type="match status" value="1"/>
</dbReference>
<dbReference type="FunFam" id="2.70.70.10:FF:000006">
    <property type="entry name" value="M23 family peptidase"/>
    <property type="match status" value="1"/>
</dbReference>
<dbReference type="GO" id="GO:0004222">
    <property type="term" value="F:metalloendopeptidase activity"/>
    <property type="evidence" value="ECO:0007669"/>
    <property type="project" value="TreeGrafter"/>
</dbReference>
<evidence type="ECO:0000256" key="7">
    <source>
        <dbReference type="SAM" id="MobiDB-lite"/>
    </source>
</evidence>
<dbReference type="Pfam" id="PF01551">
    <property type="entry name" value="Peptidase_M23"/>
    <property type="match status" value="1"/>
</dbReference>
<evidence type="ECO:0000256" key="4">
    <source>
        <dbReference type="ARBA" id="ARBA00022801"/>
    </source>
</evidence>
<comment type="cofactor">
    <cofactor evidence="1">
        <name>Zn(2+)</name>
        <dbReference type="ChEBI" id="CHEBI:29105"/>
    </cofactor>
</comment>
<dbReference type="InterPro" id="IPR016047">
    <property type="entry name" value="M23ase_b-sheet_dom"/>
</dbReference>
<keyword evidence="2" id="KW-0645">Protease</keyword>
<gene>
    <name evidence="9" type="ORF">HJG44_19905</name>
</gene>
<dbReference type="PANTHER" id="PTHR21666">
    <property type="entry name" value="PEPTIDASE-RELATED"/>
    <property type="match status" value="1"/>
</dbReference>
<evidence type="ECO:0000256" key="6">
    <source>
        <dbReference type="ARBA" id="ARBA00023049"/>
    </source>
</evidence>